<dbReference type="Proteomes" id="UP000308901">
    <property type="component" value="Unassembled WGS sequence"/>
</dbReference>
<dbReference type="OrthoDB" id="9801395at2"/>
<reference evidence="3 4" key="1">
    <citation type="submission" date="2019-05" db="EMBL/GenBank/DDBJ databases">
        <title>Arcobacter sp. nov., isolated from sea sediment.</title>
        <authorList>
            <person name="Kim W."/>
        </authorList>
    </citation>
    <scope>NUCLEOTIDE SEQUENCE [LARGE SCALE GENOMIC DNA]</scope>
    <source>
        <strain evidence="3 4">CAU 1517</strain>
    </source>
</reference>
<dbReference type="AlphaFoldDB" id="A0A5R8Y264"/>
<sequence>MIAVIQRVSSSSVKVDDKIVGEINKGLNILLGVKKGDTSEDIKKLVNKIVNLRIFQDENDKMNLSLLDVDGEALIISQFTLSGNIKKGRRPSFDSSETPDVANKLYEEFVEEFKKAGINTQTGVFGAYMDVSIQNDGPVSFIIDSKELN</sequence>
<feature type="short sequence motif" description="Gly-cisPro motif, important for rejection of L-amino acids" evidence="2">
    <location>
        <begin position="137"/>
        <end position="138"/>
    </location>
</feature>
<dbReference type="GO" id="GO:0019478">
    <property type="term" value="P:D-amino acid catabolic process"/>
    <property type="evidence" value="ECO:0007669"/>
    <property type="project" value="UniProtKB-UniRule"/>
</dbReference>
<dbReference type="SUPFAM" id="SSF69500">
    <property type="entry name" value="DTD-like"/>
    <property type="match status" value="1"/>
</dbReference>
<accession>A0A5R8Y264</accession>
<keyword evidence="2" id="KW-0694">RNA-binding</keyword>
<dbReference type="CDD" id="cd00563">
    <property type="entry name" value="Dtyr_deacylase"/>
    <property type="match status" value="1"/>
</dbReference>
<dbReference type="RefSeq" id="WP_138152479.1">
    <property type="nucleotide sequence ID" value="NZ_VANU01000003.1"/>
</dbReference>
<comment type="caution">
    <text evidence="3">The sequence shown here is derived from an EMBL/GenBank/DDBJ whole genome shotgun (WGS) entry which is preliminary data.</text>
</comment>
<dbReference type="PANTHER" id="PTHR10472">
    <property type="entry name" value="D-TYROSYL-TRNA TYR DEACYLASE"/>
    <property type="match status" value="1"/>
</dbReference>
<gene>
    <name evidence="2" type="primary">dtd</name>
    <name evidence="3" type="ORF">FDK22_08430</name>
</gene>
<evidence type="ECO:0000313" key="4">
    <source>
        <dbReference type="Proteomes" id="UP000308901"/>
    </source>
</evidence>
<name>A0A5R8Y264_9BACT</name>
<dbReference type="Gene3D" id="3.50.80.10">
    <property type="entry name" value="D-tyrosyl-tRNA(Tyr) deacylase"/>
    <property type="match status" value="1"/>
</dbReference>
<comment type="catalytic activity">
    <reaction evidence="2">
        <text>a D-aminoacyl-tRNA + H2O = a tRNA + a D-alpha-amino acid + H(+)</text>
        <dbReference type="Rhea" id="RHEA:13953"/>
        <dbReference type="Rhea" id="RHEA-COMP:10123"/>
        <dbReference type="Rhea" id="RHEA-COMP:10124"/>
        <dbReference type="ChEBI" id="CHEBI:15377"/>
        <dbReference type="ChEBI" id="CHEBI:15378"/>
        <dbReference type="ChEBI" id="CHEBI:59871"/>
        <dbReference type="ChEBI" id="CHEBI:78442"/>
        <dbReference type="ChEBI" id="CHEBI:79333"/>
        <dbReference type="EC" id="3.1.1.96"/>
    </reaction>
</comment>
<dbReference type="PANTHER" id="PTHR10472:SF5">
    <property type="entry name" value="D-AMINOACYL-TRNA DEACYLASE 1"/>
    <property type="match status" value="1"/>
</dbReference>
<comment type="domain">
    <text evidence="2">A Gly-cisPro motif from one monomer fits into the active site of the other monomer to allow specific chiral rejection of L-amino acids.</text>
</comment>
<dbReference type="GO" id="GO:0106026">
    <property type="term" value="F:Gly-tRNA(Ala) deacylase activity"/>
    <property type="evidence" value="ECO:0007669"/>
    <property type="project" value="UniProtKB-UniRule"/>
</dbReference>
<dbReference type="Pfam" id="PF02580">
    <property type="entry name" value="Tyr_Deacylase"/>
    <property type="match status" value="1"/>
</dbReference>
<dbReference type="HAMAP" id="MF_00518">
    <property type="entry name" value="Deacylase_Dtd"/>
    <property type="match status" value="1"/>
</dbReference>
<comment type="catalytic activity">
    <reaction evidence="2">
        <text>glycyl-tRNA(Ala) + H2O = tRNA(Ala) + glycine + H(+)</text>
        <dbReference type="Rhea" id="RHEA:53744"/>
        <dbReference type="Rhea" id="RHEA-COMP:9657"/>
        <dbReference type="Rhea" id="RHEA-COMP:13640"/>
        <dbReference type="ChEBI" id="CHEBI:15377"/>
        <dbReference type="ChEBI" id="CHEBI:15378"/>
        <dbReference type="ChEBI" id="CHEBI:57305"/>
        <dbReference type="ChEBI" id="CHEBI:78442"/>
        <dbReference type="ChEBI" id="CHEBI:78522"/>
    </reaction>
</comment>
<dbReference type="GO" id="GO:0051500">
    <property type="term" value="F:D-tyrosyl-tRNA(Tyr) deacylase activity"/>
    <property type="evidence" value="ECO:0007669"/>
    <property type="project" value="TreeGrafter"/>
</dbReference>
<protein>
    <recommendedName>
        <fullName evidence="2">D-aminoacyl-tRNA deacylase</fullName>
        <shortName evidence="2">DTD</shortName>
        <ecNumber evidence="2">3.1.1.96</ecNumber>
    </recommendedName>
    <alternativeName>
        <fullName evidence="2">Gly-tRNA(Ala) deacylase</fullName>
        <ecNumber evidence="2">3.1.1.-</ecNumber>
    </alternativeName>
</protein>
<comment type="subcellular location">
    <subcellularLocation>
        <location evidence="2">Cytoplasm</location>
    </subcellularLocation>
</comment>
<keyword evidence="2 3" id="KW-0378">Hydrolase</keyword>
<dbReference type="EC" id="3.1.1.96" evidence="2"/>
<dbReference type="GO" id="GO:0000049">
    <property type="term" value="F:tRNA binding"/>
    <property type="evidence" value="ECO:0007669"/>
    <property type="project" value="UniProtKB-UniRule"/>
</dbReference>
<dbReference type="EMBL" id="VANU01000003">
    <property type="protein sequence ID" value="TLP38484.1"/>
    <property type="molecule type" value="Genomic_DNA"/>
</dbReference>
<keyword evidence="2" id="KW-0963">Cytoplasm</keyword>
<keyword evidence="2" id="KW-0820">tRNA-binding</keyword>
<comment type="subunit">
    <text evidence="2">Homodimer.</text>
</comment>
<dbReference type="GO" id="GO:0005737">
    <property type="term" value="C:cytoplasm"/>
    <property type="evidence" value="ECO:0007669"/>
    <property type="project" value="UniProtKB-SubCell"/>
</dbReference>
<comment type="function">
    <text evidence="2">An aminoacyl-tRNA editing enzyme that deacylates mischarged D-aminoacyl-tRNAs. Also deacylates mischarged glycyl-tRNA(Ala), protecting cells against glycine mischarging by AlaRS. Acts via tRNA-based rather than protein-based catalysis; rejects L-amino acids rather than detecting D-amino acids in the active site. By recycling D-aminoacyl-tRNA to D-amino acids and free tRNA molecules, this enzyme counteracts the toxicity associated with the formation of D-aminoacyl-tRNA entities in vivo and helps enforce protein L-homochirality.</text>
</comment>
<dbReference type="InterPro" id="IPR003732">
    <property type="entry name" value="Daa-tRNA_deacyls_DTD"/>
</dbReference>
<dbReference type="NCBIfam" id="TIGR00256">
    <property type="entry name" value="D-aminoacyl-tRNA deacylase"/>
    <property type="match status" value="1"/>
</dbReference>
<proteinExistence type="inferred from homology"/>
<dbReference type="EC" id="3.1.1.-" evidence="2"/>
<keyword evidence="4" id="KW-1185">Reference proteome</keyword>
<dbReference type="GO" id="GO:0043908">
    <property type="term" value="F:Ser(Gly)-tRNA(Ala) hydrolase activity"/>
    <property type="evidence" value="ECO:0007669"/>
    <property type="project" value="UniProtKB-UniRule"/>
</dbReference>
<organism evidence="3 4">
    <name type="scientific">Arcobacter arenosus</name>
    <dbReference type="NCBI Taxonomy" id="2576037"/>
    <lineage>
        <taxon>Bacteria</taxon>
        <taxon>Pseudomonadati</taxon>
        <taxon>Campylobacterota</taxon>
        <taxon>Epsilonproteobacteria</taxon>
        <taxon>Campylobacterales</taxon>
        <taxon>Arcobacteraceae</taxon>
        <taxon>Arcobacter</taxon>
    </lineage>
</organism>
<dbReference type="InterPro" id="IPR023509">
    <property type="entry name" value="DTD-like_sf"/>
</dbReference>
<comment type="similarity">
    <text evidence="1 2">Belongs to the DTD family.</text>
</comment>
<evidence type="ECO:0000256" key="2">
    <source>
        <dbReference type="HAMAP-Rule" id="MF_00518"/>
    </source>
</evidence>
<evidence type="ECO:0000313" key="3">
    <source>
        <dbReference type="EMBL" id="TLP38484.1"/>
    </source>
</evidence>
<evidence type="ECO:0000256" key="1">
    <source>
        <dbReference type="ARBA" id="ARBA00009673"/>
    </source>
</evidence>
<dbReference type="FunFam" id="3.50.80.10:FF:000001">
    <property type="entry name" value="D-aminoacyl-tRNA deacylase"/>
    <property type="match status" value="1"/>
</dbReference>